<gene>
    <name evidence="1" type="ORF">GCM10009613_40440</name>
</gene>
<dbReference type="RefSeq" id="WP_344024803.1">
    <property type="nucleotide sequence ID" value="NZ_BAAAJK010000024.1"/>
</dbReference>
<keyword evidence="2" id="KW-1185">Reference proteome</keyword>
<organism evidence="1 2">
    <name type="scientific">Pseudonocardia kongjuensis</name>
    <dbReference type="NCBI Taxonomy" id="102227"/>
    <lineage>
        <taxon>Bacteria</taxon>
        <taxon>Bacillati</taxon>
        <taxon>Actinomycetota</taxon>
        <taxon>Actinomycetes</taxon>
        <taxon>Pseudonocardiales</taxon>
        <taxon>Pseudonocardiaceae</taxon>
        <taxon>Pseudonocardia</taxon>
    </lineage>
</organism>
<reference evidence="1 2" key="1">
    <citation type="journal article" date="2019" name="Int. J. Syst. Evol. Microbiol.">
        <title>The Global Catalogue of Microorganisms (GCM) 10K type strain sequencing project: providing services to taxonomists for standard genome sequencing and annotation.</title>
        <authorList>
            <consortium name="The Broad Institute Genomics Platform"/>
            <consortium name="The Broad Institute Genome Sequencing Center for Infectious Disease"/>
            <person name="Wu L."/>
            <person name="Ma J."/>
        </authorList>
    </citation>
    <scope>NUCLEOTIDE SEQUENCE [LARGE SCALE GENOMIC DNA]</scope>
    <source>
        <strain evidence="1 2">JCM 11896</strain>
    </source>
</reference>
<protein>
    <recommendedName>
        <fullName evidence="3">Integrase</fullName>
    </recommendedName>
</protein>
<proteinExistence type="predicted"/>
<evidence type="ECO:0000313" key="1">
    <source>
        <dbReference type="EMBL" id="GAA1393652.1"/>
    </source>
</evidence>
<evidence type="ECO:0000313" key="2">
    <source>
        <dbReference type="Proteomes" id="UP001501414"/>
    </source>
</evidence>
<evidence type="ECO:0008006" key="3">
    <source>
        <dbReference type="Google" id="ProtNLM"/>
    </source>
</evidence>
<accession>A0ABN1Y1K0</accession>
<name>A0ABN1Y1K0_9PSEU</name>
<sequence length="50" mass="5809">MSERVTVRKISDQLDHSTISMTQDRHLGRRLTDRQTAEVLEGLFDPPDEK</sequence>
<dbReference type="Proteomes" id="UP001501414">
    <property type="component" value="Unassembled WGS sequence"/>
</dbReference>
<comment type="caution">
    <text evidence="1">The sequence shown here is derived from an EMBL/GenBank/DDBJ whole genome shotgun (WGS) entry which is preliminary data.</text>
</comment>
<dbReference type="EMBL" id="BAAAJK010000024">
    <property type="protein sequence ID" value="GAA1393652.1"/>
    <property type="molecule type" value="Genomic_DNA"/>
</dbReference>